<evidence type="ECO:0000259" key="5">
    <source>
        <dbReference type="SMART" id="SM00563"/>
    </source>
</evidence>
<dbReference type="PANTHER" id="PTHR10434">
    <property type="entry name" value="1-ACYL-SN-GLYCEROL-3-PHOSPHATE ACYLTRANSFERASE"/>
    <property type="match status" value="1"/>
</dbReference>
<organism evidence="6 7">
    <name type="scientific">Methylorubrum rhodinum</name>
    <dbReference type="NCBI Taxonomy" id="29428"/>
    <lineage>
        <taxon>Bacteria</taxon>
        <taxon>Pseudomonadati</taxon>
        <taxon>Pseudomonadota</taxon>
        <taxon>Alphaproteobacteria</taxon>
        <taxon>Hyphomicrobiales</taxon>
        <taxon>Methylobacteriaceae</taxon>
        <taxon>Methylorubrum</taxon>
    </lineage>
</organism>
<dbReference type="PANTHER" id="PTHR10434:SF40">
    <property type="entry name" value="1-ACYL-SN-GLYCEROL-3-PHOSPHATE ACYLTRANSFERASE"/>
    <property type="match status" value="1"/>
</dbReference>
<name>A0A840ZF56_9HYPH</name>
<dbReference type="EMBL" id="JACHOP010000002">
    <property type="protein sequence ID" value="MBB5755920.1"/>
    <property type="molecule type" value="Genomic_DNA"/>
</dbReference>
<dbReference type="Proteomes" id="UP000583454">
    <property type="component" value="Unassembled WGS sequence"/>
</dbReference>
<evidence type="ECO:0000256" key="2">
    <source>
        <dbReference type="ARBA" id="ARBA00022679"/>
    </source>
</evidence>
<dbReference type="SMART" id="SM00563">
    <property type="entry name" value="PlsC"/>
    <property type="match status" value="1"/>
</dbReference>
<keyword evidence="7" id="KW-1185">Reference proteome</keyword>
<dbReference type="GO" id="GO:0006654">
    <property type="term" value="P:phosphatidic acid biosynthetic process"/>
    <property type="evidence" value="ECO:0007669"/>
    <property type="project" value="TreeGrafter"/>
</dbReference>
<evidence type="ECO:0000256" key="1">
    <source>
        <dbReference type="ARBA" id="ARBA00005189"/>
    </source>
</evidence>
<feature type="transmembrane region" description="Helical" evidence="4">
    <location>
        <begin position="7"/>
        <end position="29"/>
    </location>
</feature>
<comment type="pathway">
    <text evidence="1">Lipid metabolism.</text>
</comment>
<dbReference type="RefSeq" id="WP_183564699.1">
    <property type="nucleotide sequence ID" value="NZ_JACHOP010000002.1"/>
</dbReference>
<dbReference type="AlphaFoldDB" id="A0A840ZF56"/>
<dbReference type="Pfam" id="PF01553">
    <property type="entry name" value="Acyltransferase"/>
    <property type="match status" value="1"/>
</dbReference>
<evidence type="ECO:0000256" key="4">
    <source>
        <dbReference type="SAM" id="Phobius"/>
    </source>
</evidence>
<dbReference type="InterPro" id="IPR002123">
    <property type="entry name" value="Plipid/glycerol_acylTrfase"/>
</dbReference>
<proteinExistence type="predicted"/>
<accession>A0A840ZF56</accession>
<sequence>MLLLRSLAFNLCFYVATALIAIGGLPAFVSRKGVIRVAQFWGRTILWLLRVVGGTRVEFRGLHNIPPGPLLVAAKHQSALETLALTTPFDDFAYVLKRELMWVPVVGWYFARGGMVPIDRSKGSRVMAAMNAAAIEAIGQGRQLIIFPEGTRRPAGAPPAYKQGASHLYTALNVPCLPVALNTGLYWRRRGFRRMPGTTVIEFLPVIPPGLPRVEFLNTVQERIETASAALLAEGREDLARHGHPVAVPVGGSEPAPDTSGTL</sequence>
<evidence type="ECO:0000313" key="6">
    <source>
        <dbReference type="EMBL" id="MBB5755920.1"/>
    </source>
</evidence>
<dbReference type="SUPFAM" id="SSF69593">
    <property type="entry name" value="Glycerol-3-phosphate (1)-acyltransferase"/>
    <property type="match status" value="1"/>
</dbReference>
<keyword evidence="4" id="KW-0472">Membrane</keyword>
<reference evidence="6 7" key="1">
    <citation type="submission" date="2020-08" db="EMBL/GenBank/DDBJ databases">
        <title>Genomic Encyclopedia of Type Strains, Phase IV (KMG-IV): sequencing the most valuable type-strain genomes for metagenomic binning, comparative biology and taxonomic classification.</title>
        <authorList>
            <person name="Goeker M."/>
        </authorList>
    </citation>
    <scope>NUCLEOTIDE SEQUENCE [LARGE SCALE GENOMIC DNA]</scope>
    <source>
        <strain evidence="6 7">DSM 2163</strain>
    </source>
</reference>
<gene>
    <name evidence="6" type="ORF">HNR00_000616</name>
</gene>
<dbReference type="EC" id="2.3.1.51" evidence="6"/>
<dbReference type="CDD" id="cd07989">
    <property type="entry name" value="LPLAT_AGPAT-like"/>
    <property type="match status" value="1"/>
</dbReference>
<protein>
    <submittedName>
        <fullName evidence="6">1-acyl-sn-glycerol-3-phosphate acyltransferase</fullName>
        <ecNumber evidence="6">2.3.1.51</ecNumber>
    </submittedName>
</protein>
<feature type="domain" description="Phospholipid/glycerol acyltransferase" evidence="5">
    <location>
        <begin position="70"/>
        <end position="184"/>
    </location>
</feature>
<evidence type="ECO:0000313" key="7">
    <source>
        <dbReference type="Proteomes" id="UP000583454"/>
    </source>
</evidence>
<keyword evidence="3 6" id="KW-0012">Acyltransferase</keyword>
<keyword evidence="4" id="KW-0812">Transmembrane</keyword>
<keyword evidence="2 6" id="KW-0808">Transferase</keyword>
<keyword evidence="4" id="KW-1133">Transmembrane helix</keyword>
<evidence type="ECO:0000256" key="3">
    <source>
        <dbReference type="ARBA" id="ARBA00023315"/>
    </source>
</evidence>
<dbReference type="GO" id="GO:0003841">
    <property type="term" value="F:1-acylglycerol-3-phosphate O-acyltransferase activity"/>
    <property type="evidence" value="ECO:0007669"/>
    <property type="project" value="UniProtKB-EC"/>
</dbReference>
<comment type="caution">
    <text evidence="6">The sequence shown here is derived from an EMBL/GenBank/DDBJ whole genome shotgun (WGS) entry which is preliminary data.</text>
</comment>